<dbReference type="RefSeq" id="WP_090665054.1">
    <property type="nucleotide sequence ID" value="NZ_FMZX01000030.1"/>
</dbReference>
<dbReference type="Pfam" id="PF22366">
    <property type="entry name" value="NDH2_C"/>
    <property type="match status" value="1"/>
</dbReference>
<keyword evidence="4" id="KW-0274">FAD</keyword>
<feature type="domain" description="External alternative NADH-ubiquinone oxidoreductase-like C-terminal" evidence="10">
    <location>
        <begin position="348"/>
        <end position="404"/>
    </location>
</feature>
<dbReference type="GO" id="GO:0050136">
    <property type="term" value="F:NADH dehydrogenase (quinone) (non-electrogenic) activity"/>
    <property type="evidence" value="ECO:0007669"/>
    <property type="project" value="UniProtKB-EC"/>
</dbReference>
<dbReference type="EC" id="1.6.5.9" evidence="2"/>
<dbReference type="SUPFAM" id="SSF51905">
    <property type="entry name" value="FAD/NAD(P)-binding domain"/>
    <property type="match status" value="2"/>
</dbReference>
<evidence type="ECO:0000256" key="5">
    <source>
        <dbReference type="ARBA" id="ARBA00022946"/>
    </source>
</evidence>
<sequence>MSSKPFRVVILGAGFGGLEAARALARAPAEVTLIDRHNHHLFQPLLYQVATAALSPGDIAWPVRTIFRNQRNVQVMMAEVTGIDTTTREVLAGDELRIPYDALVLATGATHSYFGRDDWAPVAPGLKAIEDATDIRRRLLLAFERAELTENEAERRRLLTFVVIGGGPTGVELAGAMAELARHAMPQEFRRIDPATARVVLIEAGPRVLATFPEELGATARQSLERMGVQVLTGMRVTGCGPTGVECGEERIAASTIVWAAGVVASPVGSWIGADRDRAGRIKVRPDLSVPGQVDVFAVGDTASVMDAKGKPVPGNAPAAKQMGQYVGRLLAARAAGRPASPGFRYRHHGDLATIGRRSAVVALDSIRLTGLIGWWFWGIAHVWYLIGFRSRVVVSFEWLWSYLTFQRGARLITGREPLGGNAAPVPGQARALEKA</sequence>
<dbReference type="AlphaFoldDB" id="A0A1G7C8N4"/>
<dbReference type="PANTHER" id="PTHR43706">
    <property type="entry name" value="NADH DEHYDROGENASE"/>
    <property type="match status" value="1"/>
</dbReference>
<name>A0A1G7C8N4_9PROT</name>
<evidence type="ECO:0000259" key="9">
    <source>
        <dbReference type="Pfam" id="PF07992"/>
    </source>
</evidence>
<dbReference type="PANTHER" id="PTHR43706:SF47">
    <property type="entry name" value="EXTERNAL NADH-UBIQUINONE OXIDOREDUCTASE 1, MITOCHONDRIAL-RELATED"/>
    <property type="match status" value="1"/>
</dbReference>
<evidence type="ECO:0000259" key="10">
    <source>
        <dbReference type="Pfam" id="PF22366"/>
    </source>
</evidence>
<comment type="similarity">
    <text evidence="1">Belongs to the NADH dehydrogenase family.</text>
</comment>
<keyword evidence="12" id="KW-1185">Reference proteome</keyword>
<accession>A0A1G7C8N4</accession>
<dbReference type="InterPro" id="IPR036188">
    <property type="entry name" value="FAD/NAD-bd_sf"/>
</dbReference>
<dbReference type="Gene3D" id="3.50.50.100">
    <property type="match status" value="1"/>
</dbReference>
<evidence type="ECO:0000256" key="2">
    <source>
        <dbReference type="ARBA" id="ARBA00012637"/>
    </source>
</evidence>
<dbReference type="STRING" id="938405.SAMN02927895_04028"/>
<protein>
    <recommendedName>
        <fullName evidence="2">NADH:ubiquinone reductase (non-electrogenic)</fullName>
        <ecNumber evidence="2">1.6.5.9</ecNumber>
    </recommendedName>
</protein>
<dbReference type="Proteomes" id="UP000198925">
    <property type="component" value="Unassembled WGS sequence"/>
</dbReference>
<keyword evidence="3" id="KW-0285">Flavoprotein</keyword>
<evidence type="ECO:0000313" key="12">
    <source>
        <dbReference type="Proteomes" id="UP000198925"/>
    </source>
</evidence>
<evidence type="ECO:0000256" key="6">
    <source>
        <dbReference type="ARBA" id="ARBA00023002"/>
    </source>
</evidence>
<evidence type="ECO:0000256" key="8">
    <source>
        <dbReference type="ARBA" id="ARBA00047599"/>
    </source>
</evidence>
<keyword evidence="5" id="KW-0809">Transit peptide</keyword>
<dbReference type="Pfam" id="PF07992">
    <property type="entry name" value="Pyr_redox_2"/>
    <property type="match status" value="1"/>
</dbReference>
<dbReference type="PRINTS" id="PR00368">
    <property type="entry name" value="FADPNR"/>
</dbReference>
<dbReference type="EMBL" id="FMZX01000030">
    <property type="protein sequence ID" value="SDE35679.1"/>
    <property type="molecule type" value="Genomic_DNA"/>
</dbReference>
<keyword evidence="7" id="KW-0520">NAD</keyword>
<proteinExistence type="inferred from homology"/>
<evidence type="ECO:0000256" key="1">
    <source>
        <dbReference type="ARBA" id="ARBA00005272"/>
    </source>
</evidence>
<evidence type="ECO:0000313" key="11">
    <source>
        <dbReference type="EMBL" id="SDE35679.1"/>
    </source>
</evidence>
<dbReference type="InterPro" id="IPR023753">
    <property type="entry name" value="FAD/NAD-binding_dom"/>
</dbReference>
<dbReference type="InterPro" id="IPR054585">
    <property type="entry name" value="NDH2-like_C"/>
</dbReference>
<comment type="catalytic activity">
    <reaction evidence="8">
        <text>a quinone + NADH + H(+) = a quinol + NAD(+)</text>
        <dbReference type="Rhea" id="RHEA:46160"/>
        <dbReference type="ChEBI" id="CHEBI:15378"/>
        <dbReference type="ChEBI" id="CHEBI:24646"/>
        <dbReference type="ChEBI" id="CHEBI:57540"/>
        <dbReference type="ChEBI" id="CHEBI:57945"/>
        <dbReference type="ChEBI" id="CHEBI:132124"/>
        <dbReference type="EC" id="1.6.5.9"/>
    </reaction>
</comment>
<reference evidence="11 12" key="1">
    <citation type="submission" date="2016-10" db="EMBL/GenBank/DDBJ databases">
        <authorList>
            <person name="de Groot N.N."/>
        </authorList>
    </citation>
    <scope>NUCLEOTIDE SEQUENCE [LARGE SCALE GENOMIC DNA]</scope>
    <source>
        <strain evidence="11 12">CPCC 100156</strain>
    </source>
</reference>
<organism evidence="11 12">
    <name type="scientific">Belnapia rosea</name>
    <dbReference type="NCBI Taxonomy" id="938405"/>
    <lineage>
        <taxon>Bacteria</taxon>
        <taxon>Pseudomonadati</taxon>
        <taxon>Pseudomonadota</taxon>
        <taxon>Alphaproteobacteria</taxon>
        <taxon>Acetobacterales</taxon>
        <taxon>Roseomonadaceae</taxon>
        <taxon>Belnapia</taxon>
    </lineage>
</organism>
<feature type="domain" description="FAD/NAD(P)-binding" evidence="9">
    <location>
        <begin position="6"/>
        <end position="324"/>
    </location>
</feature>
<gene>
    <name evidence="11" type="ORF">SAMN04487779_10309</name>
</gene>
<evidence type="ECO:0000256" key="7">
    <source>
        <dbReference type="ARBA" id="ARBA00023027"/>
    </source>
</evidence>
<evidence type="ECO:0000256" key="4">
    <source>
        <dbReference type="ARBA" id="ARBA00022827"/>
    </source>
</evidence>
<dbReference type="PRINTS" id="PR00411">
    <property type="entry name" value="PNDRDTASEI"/>
</dbReference>
<keyword evidence="6" id="KW-0560">Oxidoreductase</keyword>
<dbReference type="InterPro" id="IPR045024">
    <property type="entry name" value="NDH-2"/>
</dbReference>
<evidence type="ECO:0000256" key="3">
    <source>
        <dbReference type="ARBA" id="ARBA00022630"/>
    </source>
</evidence>